<evidence type="ECO:0000256" key="6">
    <source>
        <dbReference type="PIRSR" id="PIRSR006223-50"/>
    </source>
</evidence>
<dbReference type="GO" id="GO:0097163">
    <property type="term" value="F:sulfur carrier activity"/>
    <property type="evidence" value="ECO:0007669"/>
    <property type="project" value="TreeGrafter"/>
</dbReference>
<accession>A0A4D6YMB7</accession>
<comment type="function">
    <text evidence="3">Part of a sulfur-relay system required for 2-thiolation of 5-methylaminomethyl-2-thiouridine (mnm(5)s(2)U) at tRNA wobble positions. Could accept sulfur from TusD.</text>
</comment>
<comment type="subunit">
    <text evidence="4">Interacts with the TusBCD complex. Interacts with MnmA.</text>
</comment>
<dbReference type="OrthoDB" id="9786347at2"/>
<dbReference type="GO" id="GO:0005737">
    <property type="term" value="C:cytoplasm"/>
    <property type="evidence" value="ECO:0007669"/>
    <property type="project" value="UniProtKB-SubCell"/>
</dbReference>
<dbReference type="GO" id="GO:0016740">
    <property type="term" value="F:transferase activity"/>
    <property type="evidence" value="ECO:0007669"/>
    <property type="project" value="UniProtKB-KW"/>
</dbReference>
<dbReference type="PANTHER" id="PTHR37010:SF1">
    <property type="entry name" value="SULFURTRANSFERASE TUSE"/>
    <property type="match status" value="1"/>
</dbReference>
<evidence type="ECO:0000256" key="1">
    <source>
        <dbReference type="ARBA" id="ARBA00004496"/>
    </source>
</evidence>
<evidence type="ECO:0000256" key="2">
    <source>
        <dbReference type="ARBA" id="ARBA00022490"/>
    </source>
</evidence>
<dbReference type="Gene3D" id="1.10.10.370">
    <property type="entry name" value="DsrC-like protein, C-terminal domain"/>
    <property type="match status" value="1"/>
</dbReference>
<evidence type="ECO:0000256" key="3">
    <source>
        <dbReference type="ARBA" id="ARBA00025277"/>
    </source>
</evidence>
<dbReference type="AlphaFoldDB" id="A0A4D6YMB7"/>
<dbReference type="RefSeq" id="WP_158353656.1">
    <property type="nucleotide sequence ID" value="NZ_CP034852.1"/>
</dbReference>
<evidence type="ECO:0000256" key="5">
    <source>
        <dbReference type="PIRNR" id="PIRNR006223"/>
    </source>
</evidence>
<dbReference type="Pfam" id="PF04358">
    <property type="entry name" value="DsrC"/>
    <property type="match status" value="1"/>
</dbReference>
<evidence type="ECO:0000313" key="7">
    <source>
        <dbReference type="EMBL" id="QCI26878.1"/>
    </source>
</evidence>
<keyword evidence="8" id="KW-1185">Reference proteome</keyword>
<dbReference type="InterPro" id="IPR007453">
    <property type="entry name" value="DsrC/TusE"/>
</dbReference>
<dbReference type="GO" id="GO:0002143">
    <property type="term" value="P:tRNA wobble position uridine thiolation"/>
    <property type="evidence" value="ECO:0007669"/>
    <property type="project" value="TreeGrafter"/>
</dbReference>
<protein>
    <recommendedName>
        <fullName evidence="5">Sulfurtransferase</fullName>
        <ecNumber evidence="5">2.8.1.-</ecNumber>
    </recommendedName>
</protein>
<dbReference type="Gene3D" id="3.30.1420.10">
    <property type="match status" value="1"/>
</dbReference>
<reference evidence="7 8" key="1">
    <citation type="submission" date="2018-12" db="EMBL/GenBank/DDBJ databases">
        <authorList>
            <person name="Chong R.A."/>
        </authorList>
    </citation>
    <scope>NUCLEOTIDE SEQUENCE [LARGE SCALE GENOMIC DNA]</scope>
    <source>
        <strain evidence="7 8">Tca</strain>
    </source>
</reference>
<name>A0A4D6YMB7_9GAMM</name>
<gene>
    <name evidence="7" type="primary">tusE</name>
    <name evidence="7" type="ORF">D9V80_01805</name>
</gene>
<dbReference type="PANTHER" id="PTHR37010">
    <property type="entry name" value="SULFURTRANSFERASE TUSE"/>
    <property type="match status" value="1"/>
</dbReference>
<dbReference type="NCBIfam" id="TIGR03342">
    <property type="entry name" value="dsrC_tusE_dsvC"/>
    <property type="match status" value="1"/>
</dbReference>
<comment type="subcellular location">
    <subcellularLocation>
        <location evidence="1">Cytoplasm</location>
    </subcellularLocation>
</comment>
<evidence type="ECO:0000313" key="8">
    <source>
        <dbReference type="Proteomes" id="UP000298782"/>
    </source>
</evidence>
<dbReference type="EMBL" id="CP034852">
    <property type="protein sequence ID" value="QCI26878.1"/>
    <property type="molecule type" value="Genomic_DNA"/>
</dbReference>
<dbReference type="InterPro" id="IPR025526">
    <property type="entry name" value="DsrC-like_dom_sf"/>
</dbReference>
<sequence>MKTKKLNSILKDSQGYLINYKDWNKSIAIEIAKTESIILTKKHWNIIYFIRKFYIEYNSTPSVRILYTYLQKTNNIHITSLCLLKLFPKGLESQGIKIAGIPKPHRCI</sequence>
<dbReference type="Proteomes" id="UP000298782">
    <property type="component" value="Chromosome"/>
</dbReference>
<comment type="similarity">
    <text evidence="5">Belongs to the dsrC/tusE family.</text>
</comment>
<dbReference type="InterPro" id="IPR042072">
    <property type="entry name" value="DsrC-like_C"/>
</dbReference>
<dbReference type="PIRSF" id="PIRSF006223">
    <property type="entry name" value="DsrC_TusE"/>
    <property type="match status" value="1"/>
</dbReference>
<organism evidence="7 8">
    <name type="scientific">Buchnera aphidicola</name>
    <name type="common">Thelaxes californica</name>
    <dbReference type="NCBI Taxonomy" id="1315998"/>
    <lineage>
        <taxon>Bacteria</taxon>
        <taxon>Pseudomonadati</taxon>
        <taxon>Pseudomonadota</taxon>
        <taxon>Gammaproteobacteria</taxon>
        <taxon>Enterobacterales</taxon>
        <taxon>Erwiniaceae</taxon>
        <taxon>Buchnera</taxon>
    </lineage>
</organism>
<reference evidence="7 8" key="2">
    <citation type="submission" date="2019-05" db="EMBL/GenBank/DDBJ databases">
        <title>Genome evolution of the obligate endosymbiont Buchnera aphidicola.</title>
        <authorList>
            <person name="Moran N.A."/>
        </authorList>
    </citation>
    <scope>NUCLEOTIDE SEQUENCE [LARGE SCALE GENOMIC DNA]</scope>
    <source>
        <strain evidence="7 8">Tca</strain>
    </source>
</reference>
<keyword evidence="2" id="KW-0963">Cytoplasm</keyword>
<dbReference type="EC" id="2.8.1.-" evidence="5"/>
<evidence type="ECO:0000256" key="4">
    <source>
        <dbReference type="ARBA" id="ARBA00025918"/>
    </source>
</evidence>
<keyword evidence="5" id="KW-0808">Transferase</keyword>
<dbReference type="InterPro" id="IPR043163">
    <property type="entry name" value="DsrC-like_N"/>
</dbReference>
<dbReference type="SUPFAM" id="SSF69721">
    <property type="entry name" value="DsrC, the gamma subunit of dissimilatory sulfite reductase"/>
    <property type="match status" value="1"/>
</dbReference>
<proteinExistence type="inferred from homology"/>
<feature type="active site" description="Cysteine persulfide intermediate" evidence="6">
    <location>
        <position position="107"/>
    </location>
</feature>